<dbReference type="GO" id="GO:0000287">
    <property type="term" value="F:magnesium ion binding"/>
    <property type="evidence" value="ECO:0007669"/>
    <property type="project" value="UniProtKB-UniRule"/>
</dbReference>
<dbReference type="HOGENOM" id="CLU_080384_1_0_2"/>
<dbReference type="InterPro" id="IPR044270">
    <property type="entry name" value="AIP_synthase"/>
</dbReference>
<dbReference type="Gene3D" id="1.20.120.1760">
    <property type="match status" value="1"/>
</dbReference>
<dbReference type="NCBIfam" id="NF040950">
    <property type="entry name" value="archin_ph_syn"/>
    <property type="match status" value="1"/>
</dbReference>
<dbReference type="HAMAP" id="MF_02242">
    <property type="entry name" value="AIP_synthase"/>
    <property type="match status" value="1"/>
</dbReference>
<keyword evidence="2" id="KW-0443">Lipid metabolism</keyword>
<dbReference type="InterPro" id="IPR048254">
    <property type="entry name" value="CDP_ALCOHOL_P_TRANSF_CS"/>
</dbReference>
<dbReference type="GO" id="GO:0016780">
    <property type="term" value="F:phosphotransferase activity, for other substituted phosphate groups"/>
    <property type="evidence" value="ECO:0007669"/>
    <property type="project" value="UniProtKB-UniRule"/>
</dbReference>
<dbReference type="eggNOG" id="arCOG00670">
    <property type="taxonomic scope" value="Archaea"/>
</dbReference>
<feature type="binding site" evidence="2">
    <location>
        <position position="85"/>
    </location>
    <ligand>
        <name>Mg(2+)</name>
        <dbReference type="ChEBI" id="CHEBI:18420"/>
        <label>2</label>
    </ligand>
</feature>
<dbReference type="InterPro" id="IPR054868">
    <property type="entry name" value="archin_ph_syn"/>
</dbReference>
<keyword evidence="2" id="KW-0460">Magnesium</keyword>
<comment type="function">
    <text evidence="2">Catalyzes the formation of archaetidylinositol phosphate (AIP) from CDP-archaeol (CDP-ArOH or CDP-2,3-bis-(O-phytanyl)-sn-glycerol) and 1L-myo-inositol 1-phosphate (IP or 1D-myo-inositol 3-phosphate). AIP is a precursor of archaetidyl-myo-inositol (AI), an ether-type inositol phospholipid ubiquitously distributed in archaea membranes and essential for glycolipid biosynthesis in archaea.</text>
</comment>
<gene>
    <name evidence="4" type="ordered locus">Shell_1282</name>
</gene>
<keyword evidence="5" id="KW-1185">Reference proteome</keyword>
<dbReference type="EMBL" id="CP002051">
    <property type="protein sequence ID" value="ADI32377.1"/>
    <property type="molecule type" value="Genomic_DNA"/>
</dbReference>
<comment type="catalytic activity">
    <reaction evidence="2">
        <text>CDP-2,3-bis-O-(phytanyl)-sn-glycerol + 1D-myo-inositol 3-phosphate = saturated 1-archaetidyl-1D-myo-inositol 3-phosphate + CMP + H(+)</text>
        <dbReference type="Rhea" id="RHEA:36823"/>
        <dbReference type="ChEBI" id="CHEBI:15378"/>
        <dbReference type="ChEBI" id="CHEBI:58401"/>
        <dbReference type="ChEBI" id="CHEBI:60377"/>
        <dbReference type="ChEBI" id="CHEBI:74004"/>
        <dbReference type="ChEBI" id="CHEBI:74006"/>
        <dbReference type="EC" id="2.7.8.39"/>
    </reaction>
</comment>
<dbReference type="AlphaFoldDB" id="D7D9D1"/>
<accession>D7D9D1</accession>
<organism evidence="4 5">
    <name type="scientific">Staphylothermus hellenicus (strain DSM 12710 / JCM 10830 / BK20S6-10-b1 / P8)</name>
    <dbReference type="NCBI Taxonomy" id="591019"/>
    <lineage>
        <taxon>Archaea</taxon>
        <taxon>Thermoproteota</taxon>
        <taxon>Thermoprotei</taxon>
        <taxon>Desulfurococcales</taxon>
        <taxon>Desulfurococcaceae</taxon>
        <taxon>Staphylothermus</taxon>
    </lineage>
</organism>
<dbReference type="GO" id="GO:0005886">
    <property type="term" value="C:plasma membrane"/>
    <property type="evidence" value="ECO:0007669"/>
    <property type="project" value="UniProtKB-SubCell"/>
</dbReference>
<name>D7D9D1_STAHD</name>
<keyword evidence="2" id="KW-0812">Transmembrane</keyword>
<sequence length="191" mass="21611">MLTKLRSYVKVYLEKIGFKIACIGIKPNHITGLSLVFAFLSFVSAYFSNISWFILFIILSGLMDVLDGAVARASGNVTCFGGFLDSTLDRFSDALFIISLIYMGFRVLDVFVLLIFSFIISYTRAKAESLNIKMEGVGIIERGERLLFIFLTALFVYLGFFNIGLFLFYTLLALSILTVLQRIIHVFKETR</sequence>
<keyword evidence="2" id="KW-0479">Metal-binding</keyword>
<dbReference type="RefSeq" id="WP_013143575.1">
    <property type="nucleotide sequence ID" value="NC_014205.1"/>
</dbReference>
<dbReference type="PROSITE" id="PS00379">
    <property type="entry name" value="CDP_ALCOHOL_P_TRANSF"/>
    <property type="match status" value="1"/>
</dbReference>
<dbReference type="GeneID" id="9234571"/>
<dbReference type="GO" id="GO:0008654">
    <property type="term" value="P:phospholipid biosynthetic process"/>
    <property type="evidence" value="ECO:0007669"/>
    <property type="project" value="UniProtKB-UniRule"/>
</dbReference>
<feature type="binding site" evidence="2">
    <location>
        <position position="64"/>
    </location>
    <ligand>
        <name>Mg(2+)</name>
        <dbReference type="ChEBI" id="CHEBI:18420"/>
        <label>1</label>
    </ligand>
</feature>
<comment type="similarity">
    <text evidence="2 3">Belongs to the CDP-alcohol phosphatidyltransferase class-I family.</text>
</comment>
<comment type="subcellular location">
    <subcellularLocation>
        <location evidence="2">Cell membrane</location>
        <topology evidence="2">Multi-pass membrane protein</topology>
    </subcellularLocation>
</comment>
<comment type="pathway">
    <text evidence="2">Lipid metabolism; phospholipid metabolism.</text>
</comment>
<dbReference type="UniPathway" id="UPA00085"/>
<keyword evidence="2" id="KW-0464">Manganese</keyword>
<reference evidence="4 5" key="2">
    <citation type="journal article" date="2011" name="Stand. Genomic Sci.">
        <title>Complete genome sequence of Staphylothermus hellenicus P8.</title>
        <authorList>
            <person name="Anderson I."/>
            <person name="Wirth R."/>
            <person name="Lucas S."/>
            <person name="Copeland A."/>
            <person name="Lapidus A."/>
            <person name="Cheng J.F."/>
            <person name="Goodwin L."/>
            <person name="Pitluck S."/>
            <person name="Davenport K."/>
            <person name="Detter J.C."/>
            <person name="Han C."/>
            <person name="Tapia R."/>
            <person name="Land M."/>
            <person name="Hauser L."/>
            <person name="Pati A."/>
            <person name="Mikhailova N."/>
            <person name="Woyke T."/>
            <person name="Klenk H.P."/>
            <person name="Kyrpides N."/>
            <person name="Ivanova N."/>
        </authorList>
    </citation>
    <scope>NUCLEOTIDE SEQUENCE [LARGE SCALE GENOMIC DNA]</scope>
    <source>
        <strain evidence="5">DSM 12710 / JCM 10830 / BK20S6-10-b1 / P8</strain>
    </source>
</reference>
<feature type="transmembrane region" description="Helical" evidence="2">
    <location>
        <begin position="35"/>
        <end position="59"/>
    </location>
</feature>
<dbReference type="OrthoDB" id="9904at2157"/>
<evidence type="ECO:0000313" key="4">
    <source>
        <dbReference type="EMBL" id="ADI32377.1"/>
    </source>
</evidence>
<feature type="transmembrane region" description="Helical" evidence="2">
    <location>
        <begin position="94"/>
        <end position="122"/>
    </location>
</feature>
<keyword evidence="2" id="KW-1003">Cell membrane</keyword>
<feature type="binding site" evidence="2">
    <location>
        <position position="64"/>
    </location>
    <ligand>
        <name>Mg(2+)</name>
        <dbReference type="ChEBI" id="CHEBI:18420"/>
        <label>2</label>
    </ligand>
</feature>
<comment type="cofactor">
    <cofactor evidence="2">
        <name>Mn(2+)</name>
        <dbReference type="ChEBI" id="CHEBI:29035"/>
    </cofactor>
    <cofactor evidence="2">
        <name>Mg(2+)</name>
        <dbReference type="ChEBI" id="CHEBI:18420"/>
    </cofactor>
    <text evidence="2">Binds 2 Mg(2+) or Mn(2+) ions per subunit.</text>
</comment>
<evidence type="ECO:0000256" key="1">
    <source>
        <dbReference type="ARBA" id="ARBA00022679"/>
    </source>
</evidence>
<feature type="binding site" evidence="2">
    <location>
        <position position="67"/>
    </location>
    <ligand>
        <name>Mg(2+)</name>
        <dbReference type="ChEBI" id="CHEBI:18420"/>
        <label>1</label>
    </ligand>
</feature>
<feature type="binding site" evidence="2">
    <location>
        <position position="89"/>
    </location>
    <ligand>
        <name>Mg(2+)</name>
        <dbReference type="ChEBI" id="CHEBI:18420"/>
        <label>2</label>
    </ligand>
</feature>
<feature type="transmembrane region" description="Helical" evidence="2">
    <location>
        <begin position="143"/>
        <end position="160"/>
    </location>
</feature>
<proteinExistence type="inferred from homology"/>
<keyword evidence="2" id="KW-1133">Transmembrane helix</keyword>
<dbReference type="EC" id="2.7.8.39" evidence="2"/>
<feature type="binding site" evidence="2">
    <location>
        <position position="85"/>
    </location>
    <ligand>
        <name>Mg(2+)</name>
        <dbReference type="ChEBI" id="CHEBI:18420"/>
        <label>1</label>
    </ligand>
</feature>
<dbReference type="KEGG" id="shc:Shell_1282"/>
<comment type="caution">
    <text evidence="2">Lacks conserved residue(s) required for the propagation of feature annotation.</text>
</comment>
<feature type="active site" description="Proton acceptor" evidence="2">
    <location>
        <position position="89"/>
    </location>
</feature>
<dbReference type="InterPro" id="IPR043130">
    <property type="entry name" value="CDP-OH_PTrfase_TM_dom"/>
</dbReference>
<keyword evidence="2" id="KW-0444">Lipid biosynthesis</keyword>
<keyword evidence="2" id="KW-0472">Membrane</keyword>
<evidence type="ECO:0000313" key="5">
    <source>
        <dbReference type="Proteomes" id="UP000002573"/>
    </source>
</evidence>
<evidence type="ECO:0000256" key="2">
    <source>
        <dbReference type="HAMAP-Rule" id="MF_02242"/>
    </source>
</evidence>
<reference evidence="5" key="1">
    <citation type="submission" date="2010-05" db="EMBL/GenBank/DDBJ databases">
        <title>Complete sequence of Staphylothermus hellenicus DSM 12710.</title>
        <authorList>
            <consortium name="US DOE Joint Genome Institute"/>
            <person name="Lucas S."/>
            <person name="Copeland A."/>
            <person name="Lapidus A."/>
            <person name="Cheng J.-F."/>
            <person name="Bruce D."/>
            <person name="Goodwin L."/>
            <person name="Pitluck S."/>
            <person name="Davenport K."/>
            <person name="Detter J.C."/>
            <person name="Han C."/>
            <person name="Tapia R."/>
            <person name="Larimer F."/>
            <person name="Land M."/>
            <person name="Hauser L."/>
            <person name="Kyrpides N."/>
            <person name="Mikhailova N."/>
            <person name="Anderson I.J."/>
            <person name="Woyke T."/>
        </authorList>
    </citation>
    <scope>NUCLEOTIDE SEQUENCE [LARGE SCALE GENOMIC DNA]</scope>
    <source>
        <strain evidence="5">DSM 12710 / JCM 10830 / BK20S6-10-b1 / P8</strain>
    </source>
</reference>
<evidence type="ECO:0000256" key="3">
    <source>
        <dbReference type="RuleBase" id="RU003750"/>
    </source>
</evidence>
<protein>
    <recommendedName>
        <fullName evidence="2">Archaetidylinositol phosphate synthase</fullName>
        <shortName evidence="2">AIP synthase</shortName>
        <ecNumber evidence="2">2.7.8.39</ecNumber>
    </recommendedName>
</protein>
<keyword evidence="2" id="KW-1208">Phospholipid metabolism</keyword>
<dbReference type="Pfam" id="PF01066">
    <property type="entry name" value="CDP-OH_P_transf"/>
    <property type="match status" value="1"/>
</dbReference>
<dbReference type="STRING" id="591019.Shell_1282"/>
<dbReference type="InterPro" id="IPR000462">
    <property type="entry name" value="CDP-OH_P_trans"/>
</dbReference>
<dbReference type="Proteomes" id="UP000002573">
    <property type="component" value="Chromosome"/>
</dbReference>
<keyword evidence="1 2" id="KW-0808">Transferase</keyword>